<evidence type="ECO:0000313" key="5">
    <source>
        <dbReference type="Proteomes" id="UP001497482"/>
    </source>
</evidence>
<dbReference type="InterPro" id="IPR043502">
    <property type="entry name" value="DNA/RNA_pol_sf"/>
</dbReference>
<dbReference type="EC" id="3.1.26.4" evidence="2"/>
<name>A0AAV2MFZ1_KNICA</name>
<dbReference type="InterPro" id="IPR051320">
    <property type="entry name" value="Viral_Replic_Matur_Polypro"/>
</dbReference>
<dbReference type="SUPFAM" id="SSF56672">
    <property type="entry name" value="DNA/RNA polymerases"/>
    <property type="match status" value="1"/>
</dbReference>
<dbReference type="PANTHER" id="PTHR33064">
    <property type="entry name" value="POL PROTEIN"/>
    <property type="match status" value="1"/>
</dbReference>
<dbReference type="InterPro" id="IPR000477">
    <property type="entry name" value="RT_dom"/>
</dbReference>
<dbReference type="PANTHER" id="PTHR33064:SF37">
    <property type="entry name" value="RIBONUCLEASE H"/>
    <property type="match status" value="1"/>
</dbReference>
<evidence type="ECO:0000256" key="2">
    <source>
        <dbReference type="ARBA" id="ARBA00012180"/>
    </source>
</evidence>
<proteinExistence type="inferred from homology"/>
<keyword evidence="5" id="KW-1185">Reference proteome</keyword>
<dbReference type="GO" id="GO:0004523">
    <property type="term" value="F:RNA-DNA hybrid ribonuclease activity"/>
    <property type="evidence" value="ECO:0007669"/>
    <property type="project" value="UniProtKB-EC"/>
</dbReference>
<evidence type="ECO:0000313" key="4">
    <source>
        <dbReference type="EMBL" id="CAL1612281.1"/>
    </source>
</evidence>
<comment type="similarity">
    <text evidence="1">Belongs to the beta type-B retroviral polymerase family. HERV class-II K(HML-2) pol subfamily.</text>
</comment>
<gene>
    <name evidence="4" type="ORF">KC01_LOCUS38617</name>
</gene>
<dbReference type="FunFam" id="3.30.70.270:FF:000003">
    <property type="entry name" value="Transposon Ty3-G Gag-Pol polyprotein"/>
    <property type="match status" value="1"/>
</dbReference>
<dbReference type="EMBL" id="OZ035829">
    <property type="protein sequence ID" value="CAL1612281.1"/>
    <property type="molecule type" value="Genomic_DNA"/>
</dbReference>
<dbReference type="Gene3D" id="3.30.70.270">
    <property type="match status" value="2"/>
</dbReference>
<accession>A0AAV2MFZ1</accession>
<evidence type="ECO:0000256" key="1">
    <source>
        <dbReference type="ARBA" id="ARBA00010879"/>
    </source>
</evidence>
<dbReference type="AlphaFoldDB" id="A0AAV2MFZ1"/>
<dbReference type="InterPro" id="IPR043128">
    <property type="entry name" value="Rev_trsase/Diguanyl_cyclase"/>
</dbReference>
<dbReference type="Pfam" id="PF00078">
    <property type="entry name" value="RVT_1"/>
    <property type="match status" value="1"/>
</dbReference>
<reference evidence="4 5" key="1">
    <citation type="submission" date="2024-04" db="EMBL/GenBank/DDBJ databases">
        <authorList>
            <person name="Waldvogel A.-M."/>
            <person name="Schoenle A."/>
        </authorList>
    </citation>
    <scope>NUCLEOTIDE SEQUENCE [LARGE SCALE GENOMIC DNA]</scope>
</reference>
<dbReference type="PROSITE" id="PS50878">
    <property type="entry name" value="RT_POL"/>
    <property type="match status" value="1"/>
</dbReference>
<feature type="domain" description="Reverse transcriptase" evidence="3">
    <location>
        <begin position="1"/>
        <end position="82"/>
    </location>
</feature>
<protein>
    <recommendedName>
        <fullName evidence="2">ribonuclease H</fullName>
        <ecNumber evidence="2">3.1.26.4</ecNumber>
    </recommendedName>
</protein>
<dbReference type="CDD" id="cd01647">
    <property type="entry name" value="RT_LTR"/>
    <property type="match status" value="1"/>
</dbReference>
<organism evidence="4 5">
    <name type="scientific">Knipowitschia caucasica</name>
    <name type="common">Caucasian dwarf goby</name>
    <name type="synonym">Pomatoschistus caucasicus</name>
    <dbReference type="NCBI Taxonomy" id="637954"/>
    <lineage>
        <taxon>Eukaryota</taxon>
        <taxon>Metazoa</taxon>
        <taxon>Chordata</taxon>
        <taxon>Craniata</taxon>
        <taxon>Vertebrata</taxon>
        <taxon>Euteleostomi</taxon>
        <taxon>Actinopterygii</taxon>
        <taxon>Neopterygii</taxon>
        <taxon>Teleostei</taxon>
        <taxon>Neoteleostei</taxon>
        <taxon>Acanthomorphata</taxon>
        <taxon>Gobiaria</taxon>
        <taxon>Gobiiformes</taxon>
        <taxon>Gobioidei</taxon>
        <taxon>Gobiidae</taxon>
        <taxon>Gobiinae</taxon>
        <taxon>Knipowitschia</taxon>
    </lineage>
</organism>
<dbReference type="Proteomes" id="UP001497482">
    <property type="component" value="Chromosome 7"/>
</dbReference>
<evidence type="ECO:0000259" key="3">
    <source>
        <dbReference type="PROSITE" id="PS50878"/>
    </source>
</evidence>
<sequence length="159" mass="18317">MPQGVTNAPSTFQRLMEKSMGSLHLKEVLVFLDDLIVFSDTLEEHERRLLHVLDKLKEYGLKLSPEKCRFFQTSVRYLGHIVSEKGVETDPDKVFSLKSWPVPYNLKSLRSFLGFAGYYRRFIQGYATIAKPLNDLTRGYLPVQTPTKTKPSKDLHDPK</sequence>